<dbReference type="Pfam" id="PF24068">
    <property type="entry name" value="TPD1_C"/>
    <property type="match status" value="1"/>
</dbReference>
<accession>A0AAW2KZ03</accession>
<comment type="caution">
    <text evidence="2">The sequence shown here is derived from an EMBL/GenBank/DDBJ whole genome shotgun (WGS) entry which is preliminary data.</text>
</comment>
<proteinExistence type="predicted"/>
<dbReference type="EMBL" id="JACGWJ010000026">
    <property type="protein sequence ID" value="KAL0311749.1"/>
    <property type="molecule type" value="Genomic_DNA"/>
</dbReference>
<organism evidence="2">
    <name type="scientific">Sesamum radiatum</name>
    <name type="common">Black benniseed</name>
    <dbReference type="NCBI Taxonomy" id="300843"/>
    <lineage>
        <taxon>Eukaryota</taxon>
        <taxon>Viridiplantae</taxon>
        <taxon>Streptophyta</taxon>
        <taxon>Embryophyta</taxon>
        <taxon>Tracheophyta</taxon>
        <taxon>Spermatophyta</taxon>
        <taxon>Magnoliopsida</taxon>
        <taxon>eudicotyledons</taxon>
        <taxon>Gunneridae</taxon>
        <taxon>Pentapetalae</taxon>
        <taxon>asterids</taxon>
        <taxon>lamiids</taxon>
        <taxon>Lamiales</taxon>
        <taxon>Pedaliaceae</taxon>
        <taxon>Sesamum</taxon>
    </lineage>
</organism>
<name>A0AAW2KZ03_SESRA</name>
<reference evidence="2" key="1">
    <citation type="submission" date="2020-06" db="EMBL/GenBank/DDBJ databases">
        <authorList>
            <person name="Li T."/>
            <person name="Hu X."/>
            <person name="Zhang T."/>
            <person name="Song X."/>
            <person name="Zhang H."/>
            <person name="Dai N."/>
            <person name="Sheng W."/>
            <person name="Hou X."/>
            <person name="Wei L."/>
        </authorList>
    </citation>
    <scope>NUCLEOTIDE SEQUENCE</scope>
    <source>
        <strain evidence="2">G02</strain>
        <tissue evidence="2">Leaf</tissue>
    </source>
</reference>
<protein>
    <submittedName>
        <fullName evidence="2">Uncharacterized protein</fullName>
    </submittedName>
</protein>
<dbReference type="AlphaFoldDB" id="A0AAW2KZ03"/>
<sequence>MTSYLADSIPTHQGSSIETVLQSPIGKSLCSRAVRALACRSASPSRPHVVRTSQPTVLPKVRPVTPCPVANVKLACNGFHTVENIPPNVLVVNGGECSLPKGSLIAPFSGYVFSYAWDSEYQFKVEPTGVTCV</sequence>
<reference evidence="2" key="2">
    <citation type="journal article" date="2024" name="Plant">
        <title>Genomic evolution and insights into agronomic trait innovations of Sesamum species.</title>
        <authorList>
            <person name="Miao H."/>
            <person name="Wang L."/>
            <person name="Qu L."/>
            <person name="Liu H."/>
            <person name="Sun Y."/>
            <person name="Le M."/>
            <person name="Wang Q."/>
            <person name="Wei S."/>
            <person name="Zheng Y."/>
            <person name="Lin W."/>
            <person name="Duan Y."/>
            <person name="Cao H."/>
            <person name="Xiong S."/>
            <person name="Wang X."/>
            <person name="Wei L."/>
            <person name="Li C."/>
            <person name="Ma Q."/>
            <person name="Ju M."/>
            <person name="Zhao R."/>
            <person name="Li G."/>
            <person name="Mu C."/>
            <person name="Tian Q."/>
            <person name="Mei H."/>
            <person name="Zhang T."/>
            <person name="Gao T."/>
            <person name="Zhang H."/>
        </authorList>
    </citation>
    <scope>NUCLEOTIDE SEQUENCE</scope>
    <source>
        <strain evidence="2">G02</strain>
    </source>
</reference>
<keyword evidence="1" id="KW-0732">Signal</keyword>
<gene>
    <name evidence="2" type="ORF">Sradi_5574200</name>
</gene>
<dbReference type="InterPro" id="IPR040361">
    <property type="entry name" value="TPD1"/>
</dbReference>
<evidence type="ECO:0000313" key="2">
    <source>
        <dbReference type="EMBL" id="KAL0311749.1"/>
    </source>
</evidence>
<evidence type="ECO:0000256" key="1">
    <source>
        <dbReference type="ARBA" id="ARBA00022729"/>
    </source>
</evidence>